<dbReference type="OrthoDB" id="3214027at2"/>
<keyword evidence="2" id="KW-1185">Reference proteome</keyword>
<dbReference type="Pfam" id="PF17174">
    <property type="entry name" value="DUF5130"/>
    <property type="match status" value="1"/>
</dbReference>
<evidence type="ECO:0000313" key="2">
    <source>
        <dbReference type="Proteomes" id="UP000307808"/>
    </source>
</evidence>
<organism evidence="1 2">
    <name type="scientific">Nocardioides jishulii</name>
    <dbReference type="NCBI Taxonomy" id="2575440"/>
    <lineage>
        <taxon>Bacteria</taxon>
        <taxon>Bacillati</taxon>
        <taxon>Actinomycetota</taxon>
        <taxon>Actinomycetes</taxon>
        <taxon>Propionibacteriales</taxon>
        <taxon>Nocardioidaceae</taxon>
        <taxon>Nocardioides</taxon>
    </lineage>
</organism>
<gene>
    <name evidence="1" type="ORF">FC770_11320</name>
</gene>
<dbReference type="Proteomes" id="UP000307808">
    <property type="component" value="Unassembled WGS sequence"/>
</dbReference>
<dbReference type="InterPro" id="IPR033437">
    <property type="entry name" value="DUF5130"/>
</dbReference>
<comment type="caution">
    <text evidence="1">The sequence shown here is derived from an EMBL/GenBank/DDBJ whole genome shotgun (WGS) entry which is preliminary data.</text>
</comment>
<protein>
    <submittedName>
        <fullName evidence="1">DUF5130 family protein</fullName>
    </submittedName>
</protein>
<dbReference type="AlphaFoldDB" id="A0A4U2YJU3"/>
<sequence>MPVAPVASGELSARERADLDKVIRAAEQASRVEFSLFRGVSEGDPKAFAQSLHASLAAPDRSVLIMVDPLRRVVEVVTGADVRRTLTDAEAGLAVVAMQTAFAEGDEVGGLKRGINLLAEHARAPRSNHTA</sequence>
<evidence type="ECO:0000313" key="1">
    <source>
        <dbReference type="EMBL" id="TKI61389.1"/>
    </source>
</evidence>
<reference evidence="1 2" key="1">
    <citation type="submission" date="2019-04" db="EMBL/GenBank/DDBJ databases">
        <authorList>
            <person name="Dong K."/>
        </authorList>
    </citation>
    <scope>NUCLEOTIDE SEQUENCE [LARGE SCALE GENOMIC DNA]</scope>
    <source>
        <strain evidence="2">dk3543</strain>
    </source>
</reference>
<dbReference type="EMBL" id="SZPY01000003">
    <property type="protein sequence ID" value="TKI61389.1"/>
    <property type="molecule type" value="Genomic_DNA"/>
</dbReference>
<name>A0A4U2YJU3_9ACTN</name>
<proteinExistence type="predicted"/>
<dbReference type="Gene3D" id="3.10.310.50">
    <property type="match status" value="1"/>
</dbReference>
<accession>A0A4U2YJU3</accession>